<dbReference type="PANTHER" id="PTHR13493:SF3">
    <property type="entry name" value="RRNA N6-ADENOSINE-METHYLTRANSFERASE ZCCHC4"/>
    <property type="match status" value="1"/>
</dbReference>
<evidence type="ECO:0000256" key="2">
    <source>
        <dbReference type="ARBA" id="ARBA00022490"/>
    </source>
</evidence>
<evidence type="ECO:0000256" key="4">
    <source>
        <dbReference type="ARBA" id="ARBA00022679"/>
    </source>
</evidence>
<keyword evidence="5" id="KW-0862">Zinc</keyword>
<reference evidence="7 8" key="1">
    <citation type="submission" date="2019-07" db="EMBL/GenBank/DDBJ databases">
        <authorList>
            <person name="Jastrzebski P J."/>
            <person name="Paukszto L."/>
            <person name="Jastrzebski P J."/>
        </authorList>
    </citation>
    <scope>NUCLEOTIDE SEQUENCE [LARGE SCALE GENOMIC DNA]</scope>
    <source>
        <strain evidence="7 8">WMS-il1</strain>
    </source>
</reference>
<dbReference type="Pfam" id="PF10237">
    <property type="entry name" value="N6-adenineMlase"/>
    <property type="match status" value="1"/>
</dbReference>
<keyword evidence="5" id="KW-0863">Zinc-finger</keyword>
<sequence length="408" mass="46770">KRGQCRGLYVSFRVKDDAPCCSHGPKLRLERKDGGMPSYTCSAFRNQLACRKDSEFTANLHQMQLFVSDISKSGLKNTCFCHTCGVLFIDPSNFHTDHNVVRGLSSSQLKTPSYLLETLEKSSEHAQYFFSDEWLEFMMSTLRALRIDSILCVGAPRLFDFLEIQSFSINKFLLDLDARLESFYPSTQFARFNALNGYFFSSTGHLAAENFMRSCKGRTVIFCDPPFGALMEPLVISLNKLKEGLADSEVFLMITVPYFLGKKLLQTAAQLKMLDYKVTYEKHVRFTSTGHDGNNSNRRISVVRLFTDAPPQEIKPPKGLENKYLFCEICKRYSDLNNKHCWQCNACTTFHGNTYKHCKACNVCRPPGYEHCKKCDKCFHWRNSEYHSCTKEQSSDQPKLKHGKFAEK</sequence>
<dbReference type="GO" id="GO:0005737">
    <property type="term" value="C:cytoplasm"/>
    <property type="evidence" value="ECO:0007669"/>
    <property type="project" value="UniProtKB-SubCell"/>
</dbReference>
<dbReference type="InterPro" id="IPR041370">
    <property type="entry name" value="Mlase_EEF1AKMT1/ZCCHC4"/>
</dbReference>
<comment type="subcellular location">
    <subcellularLocation>
        <location evidence="1">Cytoplasm</location>
    </subcellularLocation>
</comment>
<evidence type="ECO:0000313" key="8">
    <source>
        <dbReference type="Proteomes" id="UP000321570"/>
    </source>
</evidence>
<feature type="non-terminal residue" evidence="7">
    <location>
        <position position="1"/>
    </location>
</feature>
<dbReference type="Proteomes" id="UP000321570">
    <property type="component" value="Unassembled WGS sequence"/>
</dbReference>
<evidence type="ECO:0000256" key="5">
    <source>
        <dbReference type="PROSITE-ProRule" id="PRU00965"/>
    </source>
</evidence>
<dbReference type="InterPro" id="IPR037275">
    <property type="entry name" value="Znf_CTCHY_sf"/>
</dbReference>
<dbReference type="GO" id="GO:0008988">
    <property type="term" value="F:rRNA (adenine-N6-)-methyltransferase activity"/>
    <property type="evidence" value="ECO:0007669"/>
    <property type="project" value="InterPro"/>
</dbReference>
<keyword evidence="4" id="KW-0808">Transferase</keyword>
<name>A0A564Z1J3_HYMDI</name>
<dbReference type="InterPro" id="IPR039846">
    <property type="entry name" value="ZCCHC4"/>
</dbReference>
<feature type="domain" description="CTCHY-type" evidence="6">
    <location>
        <begin position="322"/>
        <end position="383"/>
    </location>
</feature>
<evidence type="ECO:0000313" key="7">
    <source>
        <dbReference type="EMBL" id="VUZ53159.1"/>
    </source>
</evidence>
<dbReference type="PANTHER" id="PTHR13493">
    <property type="entry name" value="ZINC FINGER CCHC DOMAIN-CONTAINING"/>
    <property type="match status" value="1"/>
</dbReference>
<proteinExistence type="predicted"/>
<dbReference type="PROSITE" id="PS50216">
    <property type="entry name" value="DHHC"/>
    <property type="match status" value="1"/>
</dbReference>
<gene>
    <name evidence="7" type="ORF">WMSIL1_LOCUS11480</name>
</gene>
<organism evidence="7 8">
    <name type="scientific">Hymenolepis diminuta</name>
    <name type="common">Rat tapeworm</name>
    <dbReference type="NCBI Taxonomy" id="6216"/>
    <lineage>
        <taxon>Eukaryota</taxon>
        <taxon>Metazoa</taxon>
        <taxon>Spiralia</taxon>
        <taxon>Lophotrochozoa</taxon>
        <taxon>Platyhelminthes</taxon>
        <taxon>Cestoda</taxon>
        <taxon>Eucestoda</taxon>
        <taxon>Cyclophyllidea</taxon>
        <taxon>Hymenolepididae</taxon>
        <taxon>Hymenolepis</taxon>
    </lineage>
</organism>
<keyword evidence="3" id="KW-0489">Methyltransferase</keyword>
<accession>A0A564Z1J3</accession>
<evidence type="ECO:0000256" key="1">
    <source>
        <dbReference type="ARBA" id="ARBA00004496"/>
    </source>
</evidence>
<dbReference type="GO" id="GO:0008270">
    <property type="term" value="F:zinc ion binding"/>
    <property type="evidence" value="ECO:0007669"/>
    <property type="project" value="UniProtKB-KW"/>
</dbReference>
<dbReference type="InterPro" id="IPR017921">
    <property type="entry name" value="Znf_CTCHY"/>
</dbReference>
<dbReference type="GO" id="GO:0005730">
    <property type="term" value="C:nucleolus"/>
    <property type="evidence" value="ECO:0007669"/>
    <property type="project" value="TreeGrafter"/>
</dbReference>
<keyword evidence="8" id="KW-1185">Reference proteome</keyword>
<dbReference type="AlphaFoldDB" id="A0A564Z1J3"/>
<evidence type="ECO:0000256" key="3">
    <source>
        <dbReference type="ARBA" id="ARBA00022603"/>
    </source>
</evidence>
<protein>
    <recommendedName>
        <fullName evidence="6">CTCHY-type domain-containing protein</fullName>
    </recommendedName>
</protein>
<dbReference type="PROSITE" id="PS51270">
    <property type="entry name" value="ZF_CTCHY"/>
    <property type="match status" value="1"/>
</dbReference>
<keyword evidence="5" id="KW-0479">Metal-binding</keyword>
<keyword evidence="2" id="KW-0963">Cytoplasm</keyword>
<dbReference type="EMBL" id="CABIJS010000544">
    <property type="protein sequence ID" value="VUZ53159.1"/>
    <property type="molecule type" value="Genomic_DNA"/>
</dbReference>
<evidence type="ECO:0000259" key="6">
    <source>
        <dbReference type="PROSITE" id="PS51270"/>
    </source>
</evidence>
<dbReference type="SUPFAM" id="SSF161245">
    <property type="entry name" value="Zinc hairpin stack"/>
    <property type="match status" value="1"/>
</dbReference>